<organism evidence="2 3">
    <name type="scientific">Ascobolus immersus RN42</name>
    <dbReference type="NCBI Taxonomy" id="1160509"/>
    <lineage>
        <taxon>Eukaryota</taxon>
        <taxon>Fungi</taxon>
        <taxon>Dikarya</taxon>
        <taxon>Ascomycota</taxon>
        <taxon>Pezizomycotina</taxon>
        <taxon>Pezizomycetes</taxon>
        <taxon>Pezizales</taxon>
        <taxon>Ascobolaceae</taxon>
        <taxon>Ascobolus</taxon>
    </lineage>
</organism>
<keyword evidence="3" id="KW-1185">Reference proteome</keyword>
<protein>
    <submittedName>
        <fullName evidence="2">Uncharacterized protein</fullName>
    </submittedName>
</protein>
<dbReference type="Proteomes" id="UP000275078">
    <property type="component" value="Unassembled WGS sequence"/>
</dbReference>
<feature type="region of interest" description="Disordered" evidence="1">
    <location>
        <begin position="88"/>
        <end position="108"/>
    </location>
</feature>
<name>A0A3N4I0W9_ASCIM</name>
<evidence type="ECO:0000256" key="1">
    <source>
        <dbReference type="SAM" id="MobiDB-lite"/>
    </source>
</evidence>
<evidence type="ECO:0000313" key="3">
    <source>
        <dbReference type="Proteomes" id="UP000275078"/>
    </source>
</evidence>
<gene>
    <name evidence="2" type="ORF">BJ508DRAFT_329860</name>
</gene>
<reference evidence="2 3" key="1">
    <citation type="journal article" date="2018" name="Nat. Ecol. Evol.">
        <title>Pezizomycetes genomes reveal the molecular basis of ectomycorrhizal truffle lifestyle.</title>
        <authorList>
            <person name="Murat C."/>
            <person name="Payen T."/>
            <person name="Noel B."/>
            <person name="Kuo A."/>
            <person name="Morin E."/>
            <person name="Chen J."/>
            <person name="Kohler A."/>
            <person name="Krizsan K."/>
            <person name="Balestrini R."/>
            <person name="Da Silva C."/>
            <person name="Montanini B."/>
            <person name="Hainaut M."/>
            <person name="Levati E."/>
            <person name="Barry K.W."/>
            <person name="Belfiori B."/>
            <person name="Cichocki N."/>
            <person name="Clum A."/>
            <person name="Dockter R.B."/>
            <person name="Fauchery L."/>
            <person name="Guy J."/>
            <person name="Iotti M."/>
            <person name="Le Tacon F."/>
            <person name="Lindquist E.A."/>
            <person name="Lipzen A."/>
            <person name="Malagnac F."/>
            <person name="Mello A."/>
            <person name="Molinier V."/>
            <person name="Miyauchi S."/>
            <person name="Poulain J."/>
            <person name="Riccioni C."/>
            <person name="Rubini A."/>
            <person name="Sitrit Y."/>
            <person name="Splivallo R."/>
            <person name="Traeger S."/>
            <person name="Wang M."/>
            <person name="Zifcakova L."/>
            <person name="Wipf D."/>
            <person name="Zambonelli A."/>
            <person name="Paolocci F."/>
            <person name="Nowrousian M."/>
            <person name="Ottonello S."/>
            <person name="Baldrian P."/>
            <person name="Spatafora J.W."/>
            <person name="Henrissat B."/>
            <person name="Nagy L.G."/>
            <person name="Aury J.M."/>
            <person name="Wincker P."/>
            <person name="Grigoriev I.V."/>
            <person name="Bonfante P."/>
            <person name="Martin F.M."/>
        </authorList>
    </citation>
    <scope>NUCLEOTIDE SEQUENCE [LARGE SCALE GENOMIC DNA]</scope>
    <source>
        <strain evidence="2 3">RN42</strain>
    </source>
</reference>
<proteinExistence type="predicted"/>
<feature type="compositionally biased region" description="Pro residues" evidence="1">
    <location>
        <begin position="99"/>
        <end position="108"/>
    </location>
</feature>
<feature type="compositionally biased region" description="Low complexity" evidence="1">
    <location>
        <begin position="88"/>
        <end position="98"/>
    </location>
</feature>
<dbReference type="AlphaFoldDB" id="A0A3N4I0W9"/>
<sequence length="353" mass="39917">MLKEKERRVKRPTKLCISATPQQLLQTTHLCLLENHQSLDLFLEKPFQYLPLLQVHCLTTFLYLSIFWCYPFHRPLFQPQTSKSLLPTISTAPTTTTTPQPPVRPGTPPLPRVVELPAAGDAAVPWRVVYANCQREWAKCEGWLNYVNSLDASRPKDCSRSEWLLEKGVSLRRLEKAFKDVELSWRFFRDRPATEARLSCYENILARMQEVVRLYTLHFESSTRPIWRLRGSNELPPVFKEIGEDTHWTIPDTTQVVASVNSRNIRIPIPAYGLAAVGQQPPVYQLTQTPVPAQDAATVVPGVPLHTNIPVNPVLPNAGPGLNVAPVYTPLPRLSREMQELRASLDLTHPSAG</sequence>
<evidence type="ECO:0000313" key="2">
    <source>
        <dbReference type="EMBL" id="RPA77851.1"/>
    </source>
</evidence>
<dbReference type="EMBL" id="ML119720">
    <property type="protein sequence ID" value="RPA77851.1"/>
    <property type="molecule type" value="Genomic_DNA"/>
</dbReference>
<accession>A0A3N4I0W9</accession>